<dbReference type="Gene3D" id="2.170.130.10">
    <property type="entry name" value="TonB-dependent receptor, plug domain"/>
    <property type="match status" value="1"/>
</dbReference>
<dbReference type="PATRIC" id="fig|1280954.3.peg.2516"/>
<protein>
    <recommendedName>
        <fullName evidence="8">TonB-dependent receptor plug domain-containing protein</fullName>
    </recommendedName>
</protein>
<gene>
    <name evidence="9" type="ORF">HPO_12423</name>
</gene>
<evidence type="ECO:0000313" key="10">
    <source>
        <dbReference type="Proteomes" id="UP000027100"/>
    </source>
</evidence>
<dbReference type="GO" id="GO:0015344">
    <property type="term" value="F:siderophore uptake transmembrane transporter activity"/>
    <property type="evidence" value="ECO:0007669"/>
    <property type="project" value="TreeGrafter"/>
</dbReference>
<dbReference type="InterPro" id="IPR012910">
    <property type="entry name" value="Plug_dom"/>
</dbReference>
<evidence type="ECO:0000256" key="2">
    <source>
        <dbReference type="ARBA" id="ARBA00022448"/>
    </source>
</evidence>
<name>A0A062VJ61_9PROT</name>
<organism evidence="9 10">
    <name type="scientific">Hyphomonas polymorpha PS728</name>
    <dbReference type="NCBI Taxonomy" id="1280954"/>
    <lineage>
        <taxon>Bacteria</taxon>
        <taxon>Pseudomonadati</taxon>
        <taxon>Pseudomonadota</taxon>
        <taxon>Alphaproteobacteria</taxon>
        <taxon>Hyphomonadales</taxon>
        <taxon>Hyphomonadaceae</taxon>
        <taxon>Hyphomonas</taxon>
    </lineage>
</organism>
<evidence type="ECO:0000259" key="8">
    <source>
        <dbReference type="Pfam" id="PF07715"/>
    </source>
</evidence>
<evidence type="ECO:0000256" key="1">
    <source>
        <dbReference type="ARBA" id="ARBA00004571"/>
    </source>
</evidence>
<dbReference type="Gene3D" id="2.40.170.20">
    <property type="entry name" value="TonB-dependent receptor, beta-barrel domain"/>
    <property type="match status" value="1"/>
</dbReference>
<comment type="caution">
    <text evidence="9">The sequence shown here is derived from an EMBL/GenBank/DDBJ whole genome shotgun (WGS) entry which is preliminary data.</text>
</comment>
<dbReference type="Pfam" id="PF07715">
    <property type="entry name" value="Plug"/>
    <property type="match status" value="1"/>
</dbReference>
<keyword evidence="2" id="KW-0813">Transport</keyword>
<dbReference type="eggNOG" id="COG4771">
    <property type="taxonomic scope" value="Bacteria"/>
</dbReference>
<evidence type="ECO:0000256" key="6">
    <source>
        <dbReference type="ARBA" id="ARBA00023237"/>
    </source>
</evidence>
<evidence type="ECO:0000256" key="4">
    <source>
        <dbReference type="ARBA" id="ARBA00022692"/>
    </source>
</evidence>
<keyword evidence="6" id="KW-0998">Cell outer membrane</keyword>
<evidence type="ECO:0000313" key="9">
    <source>
        <dbReference type="EMBL" id="KCZ98121.1"/>
    </source>
</evidence>
<comment type="subcellular location">
    <subcellularLocation>
        <location evidence="1">Cell outer membrane</location>
        <topology evidence="1">Multi-pass membrane protein</topology>
    </subcellularLocation>
</comment>
<keyword evidence="5" id="KW-0472">Membrane</keyword>
<reference evidence="9 10" key="1">
    <citation type="journal article" date="2014" name="Antonie Van Leeuwenhoek">
        <title>Hyphomonas beringensis sp. nov. and Hyphomonas chukchiensis sp. nov., isolated from surface seawater of the Bering Sea and Chukchi Sea.</title>
        <authorList>
            <person name="Li C."/>
            <person name="Lai Q."/>
            <person name="Li G."/>
            <person name="Dong C."/>
            <person name="Wang J."/>
            <person name="Liao Y."/>
            <person name="Shao Z."/>
        </authorList>
    </citation>
    <scope>NUCLEOTIDE SEQUENCE [LARGE SCALE GENOMIC DNA]</scope>
    <source>
        <strain evidence="9 10">PS728</strain>
    </source>
</reference>
<proteinExistence type="predicted"/>
<feature type="chain" id="PRO_5001615282" description="TonB-dependent receptor plug domain-containing protein" evidence="7">
    <location>
        <begin position="23"/>
        <end position="692"/>
    </location>
</feature>
<dbReference type="InterPro" id="IPR036942">
    <property type="entry name" value="Beta-barrel_TonB_sf"/>
</dbReference>
<keyword evidence="3" id="KW-1134">Transmembrane beta strand</keyword>
<feature type="domain" description="TonB-dependent receptor plug" evidence="8">
    <location>
        <begin position="43"/>
        <end position="125"/>
    </location>
</feature>
<dbReference type="RefSeq" id="WP_035599195.1">
    <property type="nucleotide sequence ID" value="NZ_ARYM01000013.1"/>
</dbReference>
<feature type="signal peptide" evidence="7">
    <location>
        <begin position="1"/>
        <end position="22"/>
    </location>
</feature>
<keyword evidence="7" id="KW-0732">Signal</keyword>
<dbReference type="GO" id="GO:0009279">
    <property type="term" value="C:cell outer membrane"/>
    <property type="evidence" value="ECO:0007669"/>
    <property type="project" value="UniProtKB-SubCell"/>
</dbReference>
<keyword evidence="10" id="KW-1185">Reference proteome</keyword>
<evidence type="ECO:0000256" key="3">
    <source>
        <dbReference type="ARBA" id="ARBA00022452"/>
    </source>
</evidence>
<dbReference type="PANTHER" id="PTHR30069">
    <property type="entry name" value="TONB-DEPENDENT OUTER MEMBRANE RECEPTOR"/>
    <property type="match status" value="1"/>
</dbReference>
<dbReference type="GO" id="GO:0044718">
    <property type="term" value="P:siderophore transmembrane transport"/>
    <property type="evidence" value="ECO:0007669"/>
    <property type="project" value="TreeGrafter"/>
</dbReference>
<dbReference type="STRING" id="1280954.HPO_12423"/>
<dbReference type="InterPro" id="IPR039426">
    <property type="entry name" value="TonB-dep_rcpt-like"/>
</dbReference>
<dbReference type="SUPFAM" id="SSF56935">
    <property type="entry name" value="Porins"/>
    <property type="match status" value="1"/>
</dbReference>
<dbReference type="Proteomes" id="UP000027100">
    <property type="component" value="Unassembled WGS sequence"/>
</dbReference>
<sequence length="692" mass="75262">MPIKPLLMGSLAVMALMGPAGAETAVAVMPDASPAASGTDRSAYVPADFDQYGPVTALDMVRRIPGFAIQSDDSGNRGFGQARGNVLINGQRVSAKSNGAEAELGRVAAARVVRIEVLDGTQTDIPGLTGKVVNVITDGEGTMDGTWRYKIRLRENLPPSFNEGTLTLAGSRGALSWSLEAASAPQRGADAGWRLIQDGQGNLLEQRREDFTRVGDDVSVAGSLSWKPASGAIANLNARAGVWEVDRKQISKTYPLGGVEGRRLFQGAEDEWNAEIGGDYEFGLGPGRLKLISLVRHEHSPFVDRFLMGGLDGSGQYASNFEQTVDEGEYILRSEYALQTGKGRDWQISAEGAFNFLEAETALDEAIGGGPLLPVPLHLANSRVEERRGEVILTHGRQLSPKLNLQLSGGLEYSELEQTGDAENKRSFTRPKGFATLSWQQSDTLKLVGKVERRVGQLDFYDFISSVDLDLGNGQSGNEEIVPSQSWRYSVEAQKTFGEWGASTVRFLYVDLEDVVDQVPIGQGAGPGNIDSATAWSVQTESTLKLGKLGFTGAEITATGRYFDTEADDPVTGIRRSINGHLIWDYNIELRQDVPKTDIAWGVILEGFKQEPFYQLSDTQLSGNEPPFLMAYLEHKDIAGMTGTVAIGNLANQKDTYWRRVYDGDRNGALVRTEEYSRAFGPIFTVELKGKF</sequence>
<dbReference type="PANTHER" id="PTHR30069:SF37">
    <property type="entry name" value="FERRIC VIBRIOBACTIN RECEPTOR VIUA"/>
    <property type="match status" value="1"/>
</dbReference>
<dbReference type="EMBL" id="ARYM01000013">
    <property type="protein sequence ID" value="KCZ98121.1"/>
    <property type="molecule type" value="Genomic_DNA"/>
</dbReference>
<dbReference type="InterPro" id="IPR037066">
    <property type="entry name" value="Plug_dom_sf"/>
</dbReference>
<accession>A0A062VJ61</accession>
<evidence type="ECO:0000256" key="7">
    <source>
        <dbReference type="SAM" id="SignalP"/>
    </source>
</evidence>
<dbReference type="OrthoDB" id="7622322at2"/>
<keyword evidence="4" id="KW-0812">Transmembrane</keyword>
<evidence type="ECO:0000256" key="5">
    <source>
        <dbReference type="ARBA" id="ARBA00023136"/>
    </source>
</evidence>
<dbReference type="AlphaFoldDB" id="A0A062VJ61"/>